<keyword evidence="3" id="KW-0862">Zinc</keyword>
<keyword evidence="8" id="KW-1185">Reference proteome</keyword>
<evidence type="ECO:0000256" key="1">
    <source>
        <dbReference type="ARBA" id="ARBA00022723"/>
    </source>
</evidence>
<evidence type="ECO:0000313" key="7">
    <source>
        <dbReference type="EMBL" id="KAF6024784.1"/>
    </source>
</evidence>
<dbReference type="AlphaFoldDB" id="A0A7J7JGM3"/>
<reference evidence="7" key="1">
    <citation type="submission" date="2020-06" db="EMBL/GenBank/DDBJ databases">
        <title>Draft genome of Bugula neritina, a colonial animal packing powerful symbionts and potential medicines.</title>
        <authorList>
            <person name="Rayko M."/>
        </authorList>
    </citation>
    <scope>NUCLEOTIDE SEQUENCE [LARGE SCALE GENOMIC DNA]</scope>
    <source>
        <strain evidence="7">Kwan_BN1</strain>
    </source>
</reference>
<gene>
    <name evidence="7" type="ORF">EB796_016913</name>
</gene>
<feature type="region of interest" description="Disordered" evidence="5">
    <location>
        <begin position="283"/>
        <end position="305"/>
    </location>
</feature>
<dbReference type="PROSITE" id="PS50199">
    <property type="entry name" value="ZF_RANBP2_2"/>
    <property type="match status" value="1"/>
</dbReference>
<dbReference type="OrthoDB" id="6288762at2759"/>
<comment type="caution">
    <text evidence="7">The sequence shown here is derived from an EMBL/GenBank/DDBJ whole genome shotgun (WGS) entry which is preliminary data.</text>
</comment>
<evidence type="ECO:0000256" key="4">
    <source>
        <dbReference type="PROSITE-ProRule" id="PRU00322"/>
    </source>
</evidence>
<feature type="domain" description="RanBP2-type" evidence="6">
    <location>
        <begin position="310"/>
        <end position="339"/>
    </location>
</feature>
<dbReference type="Gene3D" id="2.30.30.380">
    <property type="entry name" value="Zn-finger domain of Sec23/24"/>
    <property type="match status" value="1"/>
</dbReference>
<keyword evidence="1" id="KW-0479">Metal-binding</keyword>
<proteinExistence type="predicted"/>
<organism evidence="7 8">
    <name type="scientific">Bugula neritina</name>
    <name type="common">Brown bryozoan</name>
    <name type="synonym">Sertularia neritina</name>
    <dbReference type="NCBI Taxonomy" id="10212"/>
    <lineage>
        <taxon>Eukaryota</taxon>
        <taxon>Metazoa</taxon>
        <taxon>Spiralia</taxon>
        <taxon>Lophotrochozoa</taxon>
        <taxon>Bryozoa</taxon>
        <taxon>Gymnolaemata</taxon>
        <taxon>Cheilostomatida</taxon>
        <taxon>Flustrina</taxon>
        <taxon>Buguloidea</taxon>
        <taxon>Bugulidae</taxon>
        <taxon>Bugula</taxon>
    </lineage>
</organism>
<protein>
    <recommendedName>
        <fullName evidence="6">RanBP2-type domain-containing protein</fullName>
    </recommendedName>
</protein>
<dbReference type="GO" id="GO:0008270">
    <property type="term" value="F:zinc ion binding"/>
    <property type="evidence" value="ECO:0007669"/>
    <property type="project" value="UniProtKB-KW"/>
</dbReference>
<feature type="compositionally biased region" description="Polar residues" evidence="5">
    <location>
        <begin position="78"/>
        <end position="92"/>
    </location>
</feature>
<dbReference type="InterPro" id="IPR036443">
    <property type="entry name" value="Znf_RanBP2_sf"/>
</dbReference>
<evidence type="ECO:0000256" key="5">
    <source>
        <dbReference type="SAM" id="MobiDB-lite"/>
    </source>
</evidence>
<sequence length="348" mass="38402">MDNVAAPVVAQLRHSHTLAEIPPQALSNDSGYHTPPNRQHGHTSPPWPTGMHMQWPAHVSPPTCGTPQYFQSRPVAAQRTSAPTPLNQNLTVDTGDPSGHYQPEPSTPQIVIGHPITYSHHSAVPQPHYMTPTSYNRGHDPYHSLPPAQAATPVPAPSPEEANILGYQQDRKNRLFHACAQEETEITKIKEEEEGLLKLLEEERKTNEGVDSEMEKGVTNMTNENKRLASDIQRLTQRLSNPQVRGPIHGYLPLQPPPPPPVSQSAITRPPIPIYNPNDPMINNTPTAPLRPTRVPPPVPPRRSPSRVAEEEEWSCSGCTFLNHPLIASCEICQTPRQTTSRPGSNVL</sequence>
<evidence type="ECO:0000256" key="3">
    <source>
        <dbReference type="ARBA" id="ARBA00022833"/>
    </source>
</evidence>
<evidence type="ECO:0000313" key="8">
    <source>
        <dbReference type="Proteomes" id="UP000593567"/>
    </source>
</evidence>
<dbReference type="EMBL" id="VXIV02002534">
    <property type="protein sequence ID" value="KAF6024784.1"/>
    <property type="molecule type" value="Genomic_DNA"/>
</dbReference>
<name>A0A7J7JGM3_BUGNE</name>
<evidence type="ECO:0000259" key="6">
    <source>
        <dbReference type="PROSITE" id="PS50199"/>
    </source>
</evidence>
<accession>A0A7J7JGM3</accession>
<feature type="region of interest" description="Disordered" evidence="5">
    <location>
        <begin position="20"/>
        <end position="106"/>
    </location>
</feature>
<feature type="compositionally biased region" description="Pro residues" evidence="5">
    <location>
        <begin position="294"/>
        <end position="303"/>
    </location>
</feature>
<dbReference type="PROSITE" id="PS01358">
    <property type="entry name" value="ZF_RANBP2_1"/>
    <property type="match status" value="1"/>
</dbReference>
<dbReference type="InterPro" id="IPR001876">
    <property type="entry name" value="Znf_RanBP2"/>
</dbReference>
<dbReference type="SMART" id="SM00547">
    <property type="entry name" value="ZnF_RBZ"/>
    <property type="match status" value="1"/>
</dbReference>
<keyword evidence="2 4" id="KW-0863">Zinc-finger</keyword>
<evidence type="ECO:0000256" key="2">
    <source>
        <dbReference type="ARBA" id="ARBA00022771"/>
    </source>
</evidence>
<dbReference type="Proteomes" id="UP000593567">
    <property type="component" value="Unassembled WGS sequence"/>
</dbReference>
<dbReference type="SUPFAM" id="SSF90209">
    <property type="entry name" value="Ran binding protein zinc finger-like"/>
    <property type="match status" value="1"/>
</dbReference>